<gene>
    <name evidence="1" type="ORF">DILT_LOCUS14269</name>
</gene>
<evidence type="ECO:0000313" key="1">
    <source>
        <dbReference type="EMBL" id="VDN23529.1"/>
    </source>
</evidence>
<dbReference type="Proteomes" id="UP000281553">
    <property type="component" value="Unassembled WGS sequence"/>
</dbReference>
<accession>A0A3P7PXI3</accession>
<reference evidence="1 2" key="1">
    <citation type="submission" date="2018-11" db="EMBL/GenBank/DDBJ databases">
        <authorList>
            <consortium name="Pathogen Informatics"/>
        </authorList>
    </citation>
    <scope>NUCLEOTIDE SEQUENCE [LARGE SCALE GENOMIC DNA]</scope>
</reference>
<dbReference type="AlphaFoldDB" id="A0A3P7PXI3"/>
<sequence>MVDILGSQPTVLNIFVIQDSDNIPVDVYAVLKYPRVQEWKLKTYTDSQEIVHCAYSRKESIVTPLRLNVAPLPPRFHVLCLPPGSENRREQSINSRWPKKLGEHEDLRKIPLAHYP</sequence>
<evidence type="ECO:0000313" key="2">
    <source>
        <dbReference type="Proteomes" id="UP000281553"/>
    </source>
</evidence>
<protein>
    <submittedName>
        <fullName evidence="1">Uncharacterized protein</fullName>
    </submittedName>
</protein>
<proteinExistence type="predicted"/>
<keyword evidence="2" id="KW-1185">Reference proteome</keyword>
<organism evidence="1 2">
    <name type="scientific">Dibothriocephalus latus</name>
    <name type="common">Fish tapeworm</name>
    <name type="synonym">Diphyllobothrium latum</name>
    <dbReference type="NCBI Taxonomy" id="60516"/>
    <lineage>
        <taxon>Eukaryota</taxon>
        <taxon>Metazoa</taxon>
        <taxon>Spiralia</taxon>
        <taxon>Lophotrochozoa</taxon>
        <taxon>Platyhelminthes</taxon>
        <taxon>Cestoda</taxon>
        <taxon>Eucestoda</taxon>
        <taxon>Diphyllobothriidea</taxon>
        <taxon>Diphyllobothriidae</taxon>
        <taxon>Dibothriocephalus</taxon>
    </lineage>
</organism>
<dbReference type="EMBL" id="UYRU01073505">
    <property type="protein sequence ID" value="VDN23529.1"/>
    <property type="molecule type" value="Genomic_DNA"/>
</dbReference>
<name>A0A3P7PXI3_DIBLA</name>